<evidence type="ECO:0000256" key="5">
    <source>
        <dbReference type="ARBA" id="ARBA00022692"/>
    </source>
</evidence>
<feature type="transmembrane region" description="Helical" evidence="8">
    <location>
        <begin position="980"/>
        <end position="1001"/>
    </location>
</feature>
<feature type="transmembrane region" description="Helical" evidence="8">
    <location>
        <begin position="921"/>
        <end position="945"/>
    </location>
</feature>
<dbReference type="InterPro" id="IPR001036">
    <property type="entry name" value="Acrflvin-R"/>
</dbReference>
<dbReference type="Pfam" id="PF00873">
    <property type="entry name" value="ACR_tran"/>
    <property type="match status" value="1"/>
</dbReference>
<keyword evidence="5 8" id="KW-0812">Transmembrane</keyword>
<keyword evidence="7 8" id="KW-0472">Membrane</keyword>
<evidence type="ECO:0000256" key="3">
    <source>
        <dbReference type="ARBA" id="ARBA00022448"/>
    </source>
</evidence>
<keyword evidence="3" id="KW-0813">Transport</keyword>
<dbReference type="PANTHER" id="PTHR32063">
    <property type="match status" value="1"/>
</dbReference>
<comment type="similarity">
    <text evidence="2">Belongs to the resistance-nodulation-cell division (RND) (TC 2.A.6) family.</text>
</comment>
<evidence type="ECO:0000313" key="9">
    <source>
        <dbReference type="EMBL" id="MEG3184311.1"/>
    </source>
</evidence>
<evidence type="ECO:0000256" key="6">
    <source>
        <dbReference type="ARBA" id="ARBA00022989"/>
    </source>
</evidence>
<comment type="subcellular location">
    <subcellularLocation>
        <location evidence="1">Cell membrane</location>
        <topology evidence="1">Multi-pass membrane protein</topology>
    </subcellularLocation>
</comment>
<protein>
    <submittedName>
        <fullName evidence="9">CusA/CzcA family heavy metal efflux RND transporter</fullName>
    </submittedName>
</protein>
<name>A0ABU7YZH1_9GAMM</name>
<feature type="transmembrane region" description="Helical" evidence="8">
    <location>
        <begin position="388"/>
        <end position="409"/>
    </location>
</feature>
<feature type="transmembrane region" description="Helical" evidence="8">
    <location>
        <begin position="361"/>
        <end position="382"/>
    </location>
</feature>
<organism evidence="9 10">
    <name type="scientific">Novilysobacter erysipheiresistens</name>
    <dbReference type="NCBI Taxonomy" id="1749332"/>
    <lineage>
        <taxon>Bacteria</taxon>
        <taxon>Pseudomonadati</taxon>
        <taxon>Pseudomonadota</taxon>
        <taxon>Gammaproteobacteria</taxon>
        <taxon>Lysobacterales</taxon>
        <taxon>Lysobacteraceae</taxon>
        <taxon>Novilysobacter</taxon>
    </lineage>
</organism>
<evidence type="ECO:0000313" key="10">
    <source>
        <dbReference type="Proteomes" id="UP001355056"/>
    </source>
</evidence>
<evidence type="ECO:0000256" key="4">
    <source>
        <dbReference type="ARBA" id="ARBA00022475"/>
    </source>
</evidence>
<evidence type="ECO:0000256" key="7">
    <source>
        <dbReference type="ARBA" id="ARBA00023136"/>
    </source>
</evidence>
<dbReference type="PRINTS" id="PR00702">
    <property type="entry name" value="ACRIFLAVINRP"/>
</dbReference>
<feature type="transmembrane region" description="Helical" evidence="8">
    <location>
        <begin position="535"/>
        <end position="552"/>
    </location>
</feature>
<dbReference type="SUPFAM" id="SSF82866">
    <property type="entry name" value="Multidrug efflux transporter AcrB transmembrane domain"/>
    <property type="match status" value="2"/>
</dbReference>
<comment type="caution">
    <text evidence="9">The sequence shown here is derived from an EMBL/GenBank/DDBJ whole genome shotgun (WGS) entry which is preliminary data.</text>
</comment>
<dbReference type="Gene3D" id="3.30.70.1430">
    <property type="entry name" value="Multidrug efflux transporter AcrB pore domain"/>
    <property type="match status" value="2"/>
</dbReference>
<feature type="transmembrane region" description="Helical" evidence="8">
    <location>
        <begin position="443"/>
        <end position="462"/>
    </location>
</feature>
<feature type="transmembrane region" description="Helical" evidence="8">
    <location>
        <begin position="895"/>
        <end position="915"/>
    </location>
</feature>
<sequence length="1050" mass="113528">MIASIIRAAIANRVLVLMAALLLTIWGVLSVLRTPLDALPDLSDTQVIIRTEWPGQPPRIVEDQVTYPLSATMLSVPGVKAVRGYSFFGDSFVYVLFDDDTDLYWARSRVLEYLSQARDGLPEGITPSLGPDATGLGWVYQYALVDRTGQHHLGELRALQDWFLRYELKTIPDVAEVASIGGMEQAWQVVPDPQALAARGITVAQLVDAIRGANGATGGSVIEQAEAELMIRSEGYLQSLEDFERIPVTTGSVPVLLGEVARVRRGPTLRRGIAELDGEGEVAGGIIVLRSGKNALAAIRTVKARLDELQDSLPPGVEVVTVYDRSELILDAVTNLTHKLIEEFLVVALVCALFLWHLRSALVAVISLPIGVLAAFIVMRYQGVSANLLSLGGIAIAIGAMVDAAVVMIENAHKHLEEFSARHGREPQRQERWRLMGESATEVGPALFVSLLVITLSFVPVFSLQAQEGRMFSPLAFTKTYAMAAAAGLSITLVPVLMGYLIRGRIRPEQSNPINRGLIKGYSPVLEAALRHSRLTFALAGAALLLTLLPLLRLGSEFMPPLNEGTLLYMPTALPGLSAGKAAQLLQQTDRMIKTVPEVAHVFGKAGRADTATDPAPLEMFETTVTFKPRREWRPGMTMEKLEQELDEAVHVPGLTNLWVPPVRNRVDMLATGIKSPIGIKISGPDTDVLAQLGDRIEQVAGAVPGVSSAVAERAAGGRYLDVEVDPMAAARYGLTQADVQSLIATVVGGQPIAQTIQGRERYPVVVRYPRGLRDSAAELARLPLIAPGGVQLTLGQVTEISYAAGPPMLRSDNGRLTSYVYVDVAGRDLGSVVEDLQRVVAEQVEMPAGYSVAWSGQYEYLQRASEHLRVVVPATLLIIFALISLVFRRFDEAAIIMLSLPFALIGGLWLVWMLGHAVSVATLIGFIALAGVAAEFGIIMLLYLRQAWERQLSANPNAGEVELDAAIREGAVQRVRPKAMTVAVILAGLFPILIGGGAGSEIMQRIAAPMVGGMLTAPLLSMLVIPAAYRWLRRRELVRNHSFSHGRTA</sequence>
<proteinExistence type="inferred from homology"/>
<keyword evidence="4" id="KW-1003">Cell membrane</keyword>
<keyword evidence="6 8" id="KW-1133">Transmembrane helix</keyword>
<evidence type="ECO:0000256" key="1">
    <source>
        <dbReference type="ARBA" id="ARBA00004651"/>
    </source>
</evidence>
<dbReference type="Gene3D" id="3.30.2090.10">
    <property type="entry name" value="Multidrug efflux transporter AcrB TolC docking domain, DN and DC subdomains"/>
    <property type="match status" value="2"/>
</dbReference>
<dbReference type="Gene3D" id="3.30.70.1440">
    <property type="entry name" value="Multidrug efflux transporter AcrB pore domain"/>
    <property type="match status" value="1"/>
</dbReference>
<feature type="transmembrane region" description="Helical" evidence="8">
    <location>
        <begin position="871"/>
        <end position="888"/>
    </location>
</feature>
<gene>
    <name evidence="9" type="ORF">SNE34_09840</name>
</gene>
<dbReference type="InterPro" id="IPR004763">
    <property type="entry name" value="CusA-like"/>
</dbReference>
<feature type="transmembrane region" description="Helical" evidence="8">
    <location>
        <begin position="482"/>
        <end position="502"/>
    </location>
</feature>
<dbReference type="RefSeq" id="WP_332616808.1">
    <property type="nucleotide sequence ID" value="NZ_JAXGFP010000004.1"/>
</dbReference>
<dbReference type="Gene3D" id="3.30.70.1320">
    <property type="entry name" value="Multidrug efflux transporter AcrB pore domain like"/>
    <property type="match status" value="1"/>
</dbReference>
<keyword evidence="10" id="KW-1185">Reference proteome</keyword>
<feature type="transmembrane region" description="Helical" evidence="8">
    <location>
        <begin position="340"/>
        <end position="356"/>
    </location>
</feature>
<dbReference type="Gene3D" id="1.20.1640.10">
    <property type="entry name" value="Multidrug efflux transporter AcrB transmembrane domain"/>
    <property type="match status" value="2"/>
</dbReference>
<reference evidence="9 10" key="1">
    <citation type="journal article" date="2016" name="Int. J. Syst. Evol. Microbiol.">
        <title>Lysobacter erysipheiresistens sp. nov., an antagonist of powdery mildew, isolated from tobacco-cultivated soil.</title>
        <authorList>
            <person name="Xie B."/>
            <person name="Li T."/>
            <person name="Lin X."/>
            <person name="Wang C.J."/>
            <person name="Chen Y.J."/>
            <person name="Liu W.J."/>
            <person name="Zhao Z.W."/>
        </authorList>
    </citation>
    <scope>NUCLEOTIDE SEQUENCE [LARGE SCALE GENOMIC DNA]</scope>
    <source>
        <strain evidence="9 10">RS-LYSO-3</strain>
    </source>
</reference>
<accession>A0ABU7YZH1</accession>
<dbReference type="SUPFAM" id="SSF82714">
    <property type="entry name" value="Multidrug efflux transporter AcrB TolC docking domain, DN and DC subdomains"/>
    <property type="match status" value="2"/>
</dbReference>
<dbReference type="InterPro" id="IPR027463">
    <property type="entry name" value="AcrB_DN_DC_subdom"/>
</dbReference>
<feature type="transmembrane region" description="Helical" evidence="8">
    <location>
        <begin position="1007"/>
        <end position="1030"/>
    </location>
</feature>
<evidence type="ECO:0000256" key="2">
    <source>
        <dbReference type="ARBA" id="ARBA00010942"/>
    </source>
</evidence>
<evidence type="ECO:0000256" key="8">
    <source>
        <dbReference type="SAM" id="Phobius"/>
    </source>
</evidence>
<dbReference type="Proteomes" id="UP001355056">
    <property type="component" value="Unassembled WGS sequence"/>
</dbReference>
<dbReference type="EMBL" id="JAXGFP010000004">
    <property type="protein sequence ID" value="MEG3184311.1"/>
    <property type="molecule type" value="Genomic_DNA"/>
</dbReference>
<dbReference type="PANTHER" id="PTHR32063:SF19">
    <property type="entry name" value="CATION EFFLUX SYSTEM PROTEIN CUSA"/>
    <property type="match status" value="1"/>
</dbReference>
<dbReference type="NCBIfam" id="TIGR00914">
    <property type="entry name" value="2A0601"/>
    <property type="match status" value="1"/>
</dbReference>
<dbReference type="SUPFAM" id="SSF82693">
    <property type="entry name" value="Multidrug efflux transporter AcrB pore domain, PN1, PN2, PC1 and PC2 subdomains"/>
    <property type="match status" value="2"/>
</dbReference>